<dbReference type="PANTHER" id="PTHR11319:SF35">
    <property type="entry name" value="OUTER MEMBRANE PROTEIN PMPC-RELATED"/>
    <property type="match status" value="1"/>
</dbReference>
<dbReference type="Proteomes" id="UP001190700">
    <property type="component" value="Unassembled WGS sequence"/>
</dbReference>
<dbReference type="InterPro" id="IPR011050">
    <property type="entry name" value="Pectin_lyase_fold/virulence"/>
</dbReference>
<sequence length="923" mass="98056">MRVTRHDYTNGEEAFISLTGPVFIDFDSDLFDIEYHDICDFDGLILTAFDGPSSVHCGTDVPERIVVDSATNFTIEWYSDGGVVAKGWSFEVELILPPPLSPPLAPPLPPPYPPATPFSINSTEVTIEAGNEVYAAEYLNLAMKDSTVSAILLRSHVSLHQELPAVSRNLRITGSCDGGRCSIDANQACRVFSVVEGANLWLNHLSLINGNATEGGAMWASGSSSIFMDDSSMYHNQAICGGAVFLTGSSNITLHESQASHNRANEGGLLYMDSAGTVHMFASKFSHNEALYHGAVILIEMQAMENANDVHAMVHIQTSVLEANSASDMGGVFYIVGPKVGMRIEQSYICHNRGAFGGVIRSYFEGSFHFSGTAFVNNSAILGRDQHQDGYAGVMRISLGMSVVNEYCLFENNSATYGGVYTVNDNAHLYDFYSVYRNNLAIESGGVLSIGGNSSAWLSFCNSSNNTARFRGGVVQGEDDTRGMSIYITNSTFIRNKAALGGALSLQGGELVLSNTMIAMNTASDAGAAVLAASTTGFKLQHLICHENMAPMGGCLHLTSLRADIQECEINLNSAEEGGSLCLVGETSYAFIESSKLANNSAVIGGALHLSKGSAALLMGATLCDNRADLDGGAIMVEGGMLNASHSVLCGNHAAYNGGAIIATGAVILLHDIHIADNVALKFGGVIHKTEGTSLSITASEILHNKVHEGNGGVVSSKQSSSYITMFVDCVIRGNYASLNGGVMITEGSSSIQNSLLEQNSASWGMIYLMQQMSDIAIKGSECSNNTAFGGSVVYCKMCARVLIEDSELHGNSAYTSGGVILNEAALANTTLENCAVSKNSAKQYGGVVYSFDELQEVPGRTIKISHSIFSENSADVGAVVSSTMDFLYVKINSSRFIRNMVCHAVKHSIGVIYGDLRTAVCT</sequence>
<evidence type="ECO:0000313" key="2">
    <source>
        <dbReference type="Proteomes" id="UP001190700"/>
    </source>
</evidence>
<accession>A0AAE0BZX0</accession>
<organism evidence="1 2">
    <name type="scientific">Cymbomonas tetramitiformis</name>
    <dbReference type="NCBI Taxonomy" id="36881"/>
    <lineage>
        <taxon>Eukaryota</taxon>
        <taxon>Viridiplantae</taxon>
        <taxon>Chlorophyta</taxon>
        <taxon>Pyramimonadophyceae</taxon>
        <taxon>Pyramimonadales</taxon>
        <taxon>Pyramimonadaceae</taxon>
        <taxon>Cymbomonas</taxon>
    </lineage>
</organism>
<comment type="caution">
    <text evidence="1">The sequence shown here is derived from an EMBL/GenBank/DDBJ whole genome shotgun (WGS) entry which is preliminary data.</text>
</comment>
<reference evidence="1 2" key="1">
    <citation type="journal article" date="2015" name="Genome Biol. Evol.">
        <title>Comparative Genomics of a Bacterivorous Green Alga Reveals Evolutionary Causalities and Consequences of Phago-Mixotrophic Mode of Nutrition.</title>
        <authorList>
            <person name="Burns J.A."/>
            <person name="Paasch A."/>
            <person name="Narechania A."/>
            <person name="Kim E."/>
        </authorList>
    </citation>
    <scope>NUCLEOTIDE SEQUENCE [LARGE SCALE GENOMIC DNA]</scope>
    <source>
        <strain evidence="1 2">PLY_AMNH</strain>
    </source>
</reference>
<evidence type="ECO:0008006" key="3">
    <source>
        <dbReference type="Google" id="ProtNLM"/>
    </source>
</evidence>
<protein>
    <recommendedName>
        <fullName evidence="3">CUB domain-containing protein</fullName>
    </recommendedName>
</protein>
<dbReference type="EMBL" id="LGRX02030936">
    <property type="protein sequence ID" value="KAK3245179.1"/>
    <property type="molecule type" value="Genomic_DNA"/>
</dbReference>
<dbReference type="AlphaFoldDB" id="A0AAE0BZX0"/>
<keyword evidence="2" id="KW-1185">Reference proteome</keyword>
<proteinExistence type="predicted"/>
<gene>
    <name evidence="1" type="ORF">CYMTET_45236</name>
</gene>
<evidence type="ECO:0000313" key="1">
    <source>
        <dbReference type="EMBL" id="KAK3245179.1"/>
    </source>
</evidence>
<name>A0AAE0BZX0_9CHLO</name>
<dbReference type="SUPFAM" id="SSF51126">
    <property type="entry name" value="Pectin lyase-like"/>
    <property type="match status" value="3"/>
</dbReference>
<dbReference type="PANTHER" id="PTHR11319">
    <property type="entry name" value="G PROTEIN-COUPLED RECEPTOR-RELATED"/>
    <property type="match status" value="1"/>
</dbReference>